<dbReference type="GO" id="GO:0043248">
    <property type="term" value="P:proteasome assembly"/>
    <property type="evidence" value="ECO:0007669"/>
    <property type="project" value="InterPro"/>
</dbReference>
<keyword evidence="3" id="KW-1185">Reference proteome</keyword>
<reference evidence="2" key="1">
    <citation type="journal article" date="2020" name="Stud. Mycol.">
        <title>101 Dothideomycetes genomes: a test case for predicting lifestyles and emergence of pathogens.</title>
        <authorList>
            <person name="Haridas S."/>
            <person name="Albert R."/>
            <person name="Binder M."/>
            <person name="Bloem J."/>
            <person name="Labutti K."/>
            <person name="Salamov A."/>
            <person name="Andreopoulos B."/>
            <person name="Baker S."/>
            <person name="Barry K."/>
            <person name="Bills G."/>
            <person name="Bluhm B."/>
            <person name="Cannon C."/>
            <person name="Castanera R."/>
            <person name="Culley D."/>
            <person name="Daum C."/>
            <person name="Ezra D."/>
            <person name="Gonzalez J."/>
            <person name="Henrissat B."/>
            <person name="Kuo A."/>
            <person name="Liang C."/>
            <person name="Lipzen A."/>
            <person name="Lutzoni F."/>
            <person name="Magnuson J."/>
            <person name="Mondo S."/>
            <person name="Nolan M."/>
            <person name="Ohm R."/>
            <person name="Pangilinan J."/>
            <person name="Park H.-J."/>
            <person name="Ramirez L."/>
            <person name="Alfaro M."/>
            <person name="Sun H."/>
            <person name="Tritt A."/>
            <person name="Yoshinaga Y."/>
            <person name="Zwiers L.-H."/>
            <person name="Turgeon B."/>
            <person name="Goodwin S."/>
            <person name="Spatafora J."/>
            <person name="Crous P."/>
            <person name="Grigoriev I."/>
        </authorList>
    </citation>
    <scope>NUCLEOTIDE SEQUENCE</scope>
    <source>
        <strain evidence="2">CBS 113979</strain>
    </source>
</reference>
<feature type="signal peptide" evidence="1">
    <location>
        <begin position="1"/>
        <end position="39"/>
    </location>
</feature>
<feature type="chain" id="PRO_5026065050" description="Proteasome assembly chaperone 3" evidence="1">
    <location>
        <begin position="40"/>
        <end position="132"/>
    </location>
</feature>
<dbReference type="Gene3D" id="3.30.230.100">
    <property type="match status" value="1"/>
</dbReference>
<evidence type="ECO:0000313" key="3">
    <source>
        <dbReference type="Proteomes" id="UP000800041"/>
    </source>
</evidence>
<dbReference type="Proteomes" id="UP000800041">
    <property type="component" value="Unassembled WGS sequence"/>
</dbReference>
<dbReference type="InterPro" id="IPR032157">
    <property type="entry name" value="PAC4"/>
</dbReference>
<evidence type="ECO:0000256" key="1">
    <source>
        <dbReference type="SAM" id="SignalP"/>
    </source>
</evidence>
<gene>
    <name evidence="2" type="ORF">K402DRAFT_305282</name>
</gene>
<sequence>SPKPIQISVPLPRAPATRIQIHLTVLSHAVLLFLTTTSADSAATSLAPMGSFVYAMPSRNSSQPPISTPLYPQPSTLDFTNRVARIVARKADTPTYVGCSVSFASAGLGGVVEEEMEGLRRIVEVVVGEIEK</sequence>
<accession>A0A6G1H0J9</accession>
<proteinExistence type="predicted"/>
<protein>
    <recommendedName>
        <fullName evidence="4">Proteasome assembly chaperone 3</fullName>
    </recommendedName>
</protein>
<keyword evidence="1" id="KW-0732">Signal</keyword>
<evidence type="ECO:0008006" key="4">
    <source>
        <dbReference type="Google" id="ProtNLM"/>
    </source>
</evidence>
<dbReference type="OrthoDB" id="5407417at2759"/>
<feature type="non-terminal residue" evidence="2">
    <location>
        <position position="132"/>
    </location>
</feature>
<dbReference type="AlphaFoldDB" id="A0A6G1H0J9"/>
<name>A0A6G1H0J9_9PEZI</name>
<dbReference type="Pfam" id="PF16093">
    <property type="entry name" value="PAC4"/>
    <property type="match status" value="1"/>
</dbReference>
<dbReference type="EMBL" id="ML977155">
    <property type="protein sequence ID" value="KAF1986731.1"/>
    <property type="molecule type" value="Genomic_DNA"/>
</dbReference>
<organism evidence="2 3">
    <name type="scientific">Aulographum hederae CBS 113979</name>
    <dbReference type="NCBI Taxonomy" id="1176131"/>
    <lineage>
        <taxon>Eukaryota</taxon>
        <taxon>Fungi</taxon>
        <taxon>Dikarya</taxon>
        <taxon>Ascomycota</taxon>
        <taxon>Pezizomycotina</taxon>
        <taxon>Dothideomycetes</taxon>
        <taxon>Pleosporomycetidae</taxon>
        <taxon>Aulographales</taxon>
        <taxon>Aulographaceae</taxon>
    </lineage>
</organism>
<evidence type="ECO:0000313" key="2">
    <source>
        <dbReference type="EMBL" id="KAF1986731.1"/>
    </source>
</evidence>
<feature type="non-terminal residue" evidence="2">
    <location>
        <position position="1"/>
    </location>
</feature>